<comment type="pathway">
    <text evidence="2">Glycan biosynthesis; starch biosynthesis.</text>
</comment>
<evidence type="ECO:0000259" key="9">
    <source>
        <dbReference type="Pfam" id="PF08323"/>
    </source>
</evidence>
<evidence type="ECO:0000256" key="8">
    <source>
        <dbReference type="SAM" id="MobiDB-lite"/>
    </source>
</evidence>
<evidence type="ECO:0000256" key="2">
    <source>
        <dbReference type="ARBA" id="ARBA00004727"/>
    </source>
</evidence>
<comment type="catalytic activity">
    <reaction evidence="1">
        <text>[(1-&gt;4)-alpha-D-glucosyl](n) + ADP-alpha-D-glucose = [(1-&gt;4)-alpha-D-glucosyl](n+1) + ADP + H(+)</text>
        <dbReference type="Rhea" id="RHEA:18189"/>
        <dbReference type="Rhea" id="RHEA-COMP:9584"/>
        <dbReference type="Rhea" id="RHEA-COMP:9587"/>
        <dbReference type="ChEBI" id="CHEBI:15378"/>
        <dbReference type="ChEBI" id="CHEBI:15444"/>
        <dbReference type="ChEBI" id="CHEBI:57498"/>
        <dbReference type="ChEBI" id="CHEBI:456216"/>
        <dbReference type="EC" id="2.4.1.21"/>
    </reaction>
</comment>
<evidence type="ECO:0000256" key="7">
    <source>
        <dbReference type="SAM" id="Coils"/>
    </source>
</evidence>
<evidence type="ECO:0000313" key="11">
    <source>
        <dbReference type="Proteomes" id="UP000823388"/>
    </source>
</evidence>
<dbReference type="PANTHER" id="PTHR46083">
    <property type="match status" value="1"/>
</dbReference>
<evidence type="ECO:0000256" key="4">
    <source>
        <dbReference type="ARBA" id="ARBA00022676"/>
    </source>
</evidence>
<reference evidence="10" key="1">
    <citation type="submission" date="2020-05" db="EMBL/GenBank/DDBJ databases">
        <title>WGS assembly of Panicum virgatum.</title>
        <authorList>
            <person name="Lovell J.T."/>
            <person name="Jenkins J."/>
            <person name="Shu S."/>
            <person name="Juenger T.E."/>
            <person name="Schmutz J."/>
        </authorList>
    </citation>
    <scope>NUCLEOTIDE SEQUENCE</scope>
    <source>
        <strain evidence="10">AP13</strain>
    </source>
</reference>
<evidence type="ECO:0000256" key="3">
    <source>
        <dbReference type="ARBA" id="ARBA00012588"/>
    </source>
</evidence>
<evidence type="ECO:0000256" key="6">
    <source>
        <dbReference type="ARBA" id="ARBA00022922"/>
    </source>
</evidence>
<dbReference type="EC" id="2.4.1.21" evidence="3"/>
<dbReference type="InterPro" id="IPR013534">
    <property type="entry name" value="Starch_synth_cat_dom"/>
</dbReference>
<dbReference type="GO" id="GO:0019252">
    <property type="term" value="P:starch biosynthetic process"/>
    <property type="evidence" value="ECO:0007669"/>
    <property type="project" value="UniProtKB-KW"/>
</dbReference>
<gene>
    <name evidence="10" type="ORF">PVAP13_1NG498200</name>
</gene>
<evidence type="ECO:0000313" key="10">
    <source>
        <dbReference type="EMBL" id="KAG2654815.1"/>
    </source>
</evidence>
<comment type="caution">
    <text evidence="10">The sequence shown here is derived from an EMBL/GenBank/DDBJ whole genome shotgun (WGS) entry which is preliminary data.</text>
</comment>
<protein>
    <recommendedName>
        <fullName evidence="3">starch synthase</fullName>
        <ecNumber evidence="3">2.4.1.21</ecNumber>
    </recommendedName>
</protein>
<feature type="region of interest" description="Disordered" evidence="8">
    <location>
        <begin position="54"/>
        <end position="92"/>
    </location>
</feature>
<dbReference type="Proteomes" id="UP000823388">
    <property type="component" value="Chromosome 1N"/>
</dbReference>
<organism evidence="10 11">
    <name type="scientific">Panicum virgatum</name>
    <name type="common">Blackwell switchgrass</name>
    <dbReference type="NCBI Taxonomy" id="38727"/>
    <lineage>
        <taxon>Eukaryota</taxon>
        <taxon>Viridiplantae</taxon>
        <taxon>Streptophyta</taxon>
        <taxon>Embryophyta</taxon>
        <taxon>Tracheophyta</taxon>
        <taxon>Spermatophyta</taxon>
        <taxon>Magnoliopsida</taxon>
        <taxon>Liliopsida</taxon>
        <taxon>Poales</taxon>
        <taxon>Poaceae</taxon>
        <taxon>PACMAD clade</taxon>
        <taxon>Panicoideae</taxon>
        <taxon>Panicodae</taxon>
        <taxon>Paniceae</taxon>
        <taxon>Panicinae</taxon>
        <taxon>Panicum</taxon>
        <taxon>Panicum sect. Hiantes</taxon>
    </lineage>
</organism>
<dbReference type="PANTHER" id="PTHR46083:SF3">
    <property type="entry name" value="UDP-GLYCOSYLTRANSFERASE SUPERFAMILY PROTEIN"/>
    <property type="match status" value="1"/>
</dbReference>
<dbReference type="EMBL" id="CM029038">
    <property type="protein sequence ID" value="KAG2654815.1"/>
    <property type="molecule type" value="Genomic_DNA"/>
</dbReference>
<keyword evidence="4" id="KW-0328">Glycosyltransferase</keyword>
<dbReference type="AlphaFoldDB" id="A0A8T0X5U0"/>
<feature type="coiled-coil region" evidence="7">
    <location>
        <begin position="116"/>
        <end position="143"/>
    </location>
</feature>
<dbReference type="Gene3D" id="3.40.50.2000">
    <property type="entry name" value="Glycogen Phosphorylase B"/>
    <property type="match status" value="2"/>
</dbReference>
<accession>A0A8T0X5U0</accession>
<dbReference type="Pfam" id="PF08323">
    <property type="entry name" value="Glyco_transf_5"/>
    <property type="match status" value="1"/>
</dbReference>
<dbReference type="GO" id="GO:0009011">
    <property type="term" value="F:alpha-1,4-glucan glucosyltransferase (ADP-glucose donor) activity"/>
    <property type="evidence" value="ECO:0007669"/>
    <property type="project" value="UniProtKB-EC"/>
</dbReference>
<dbReference type="OrthoDB" id="2018403at2759"/>
<feature type="domain" description="Starch synthase catalytic" evidence="9">
    <location>
        <begin position="224"/>
        <end position="463"/>
    </location>
</feature>
<sequence>METPRLVVGAAMRALPPSPPTPQFRRRRLPHPRGGAHFLPFARAARPALLTRCSYSSKGNSNSRGKPRRESSGTVRLDGEESSDQGTNLANDQRKGDIRELFSQAQRNILYLNKQRLLAMEELKKLQDENELLLQEIEVLEKEVHGVPVEAIKSSRFCELLLRIDTMVISGMINMQEASDLREKVVNNRSIIGSNFSDIYHKSNTELLSELRLFLRKPIEKPLHVVHICSELDPIVSCGSLSTYVAGVSCAVQGKGNLVEVILPKYTSINTDGIHGLRKAEAEYESYFGGIWHKNRIWTGTSSGVGLILIEPTQLSYFNRDMLHGYPDDFERFSYFSRASLDYIVKSGKQPDILHIHNWETAIVAPLFWDIFAHQGLENTRVLLTCQDLDSQCLEEPNRLEMCGLDPRKLHRADRLQDPNETHLVNILKGGIVYSNKVVLMSSIHSRDVLTRGLGHGLEATLTAHKEKILIASHGLDGELWDPSKDIYLPRRYSANDIEGKSICREALKRRLGFHSGSSIIVGCICDGYSDIHNLKEAIHVALRRSAQVIFMEKLGSVMNSTVRALKEEFINLDDSIAFIEEYDETLAHLIYAGSDIILCSSFEDPSLQIAMKAIKYGCAPVQINFPNDESRQFEGNDCRNRVMSKYIISTYGALSLLQALDSFKNDPSLWDQRMKDGMVKGLAWDAECYDLHWEAYSFIRKL</sequence>
<proteinExistence type="predicted"/>
<feature type="region of interest" description="Disordered" evidence="8">
    <location>
        <begin position="1"/>
        <end position="37"/>
    </location>
</feature>
<evidence type="ECO:0000256" key="5">
    <source>
        <dbReference type="ARBA" id="ARBA00022679"/>
    </source>
</evidence>
<name>A0A8T0X5U0_PANVG</name>
<keyword evidence="6" id="KW-0750">Starch biosynthesis</keyword>
<keyword evidence="11" id="KW-1185">Reference proteome</keyword>
<dbReference type="SUPFAM" id="SSF53756">
    <property type="entry name" value="UDP-Glycosyltransferase/glycogen phosphorylase"/>
    <property type="match status" value="1"/>
</dbReference>
<evidence type="ECO:0000256" key="1">
    <source>
        <dbReference type="ARBA" id="ARBA00001478"/>
    </source>
</evidence>
<keyword evidence="7" id="KW-0175">Coiled coil</keyword>
<feature type="compositionally biased region" description="Polar residues" evidence="8">
    <location>
        <begin position="54"/>
        <end position="64"/>
    </location>
</feature>
<keyword evidence="5" id="KW-0808">Transferase</keyword>